<dbReference type="Pfam" id="PF13828">
    <property type="entry name" value="DUF4190"/>
    <property type="match status" value="1"/>
</dbReference>
<evidence type="ECO:0000313" key="5">
    <source>
        <dbReference type="EMBL" id="SES36539.1"/>
    </source>
</evidence>
<feature type="domain" description="DUF4190" evidence="4">
    <location>
        <begin position="125"/>
        <end position="183"/>
    </location>
</feature>
<evidence type="ECO:0000313" key="6">
    <source>
        <dbReference type="Proteomes" id="UP000182841"/>
    </source>
</evidence>
<evidence type="ECO:0000259" key="4">
    <source>
        <dbReference type="Pfam" id="PF13828"/>
    </source>
</evidence>
<feature type="transmembrane region" description="Helical" evidence="2">
    <location>
        <begin position="169"/>
        <end position="191"/>
    </location>
</feature>
<keyword evidence="2" id="KW-0812">Transmembrane</keyword>
<dbReference type="InterPro" id="IPR012551">
    <property type="entry name" value="DUF1707_SHOCT-like"/>
</dbReference>
<feature type="region of interest" description="Disordered" evidence="1">
    <location>
        <begin position="1"/>
        <end position="34"/>
    </location>
</feature>
<name>A0A1H9WRX8_9ACTN</name>
<keyword evidence="2" id="KW-0472">Membrane</keyword>
<keyword evidence="6" id="KW-1185">Reference proteome</keyword>
<gene>
    <name evidence="5" type="ORF">SAMN05421870_12010</name>
</gene>
<dbReference type="STRING" id="943816.AN217_26755"/>
<evidence type="ECO:0000256" key="2">
    <source>
        <dbReference type="SAM" id="Phobius"/>
    </source>
</evidence>
<dbReference type="InterPro" id="IPR025241">
    <property type="entry name" value="DUF4190"/>
</dbReference>
<dbReference type="Pfam" id="PF08044">
    <property type="entry name" value="DUF1707"/>
    <property type="match status" value="1"/>
</dbReference>
<dbReference type="PANTHER" id="PTHR40763:SF4">
    <property type="entry name" value="DUF1707 DOMAIN-CONTAINING PROTEIN"/>
    <property type="match status" value="1"/>
</dbReference>
<feature type="domain" description="DUF1707" evidence="3">
    <location>
        <begin position="41"/>
        <end position="93"/>
    </location>
</feature>
<organism evidence="5 6">
    <name type="scientific">Streptomyces qinglanensis</name>
    <dbReference type="NCBI Taxonomy" id="943816"/>
    <lineage>
        <taxon>Bacteria</taxon>
        <taxon>Bacillati</taxon>
        <taxon>Actinomycetota</taxon>
        <taxon>Actinomycetes</taxon>
        <taxon>Kitasatosporales</taxon>
        <taxon>Streptomycetaceae</taxon>
        <taxon>Streptomyces</taxon>
    </lineage>
</organism>
<dbReference type="EMBL" id="FOGO01000020">
    <property type="protein sequence ID" value="SES36539.1"/>
    <property type="molecule type" value="Genomic_DNA"/>
</dbReference>
<protein>
    <submittedName>
        <fullName evidence="5">Uncharacterized protein</fullName>
    </submittedName>
</protein>
<evidence type="ECO:0000256" key="1">
    <source>
        <dbReference type="SAM" id="MobiDB-lite"/>
    </source>
</evidence>
<dbReference type="PANTHER" id="PTHR40763">
    <property type="entry name" value="MEMBRANE PROTEIN-RELATED"/>
    <property type="match status" value="1"/>
</dbReference>
<feature type="transmembrane region" description="Helical" evidence="2">
    <location>
        <begin position="125"/>
        <end position="148"/>
    </location>
</feature>
<sequence length="193" mass="20135">MAYGPWNARGVPGQGQQPGLVPSQGHSPGAYPAQGQQVGQMRAAHTDRERAIDVLKAGFTEGRLGQDEYEQRLARASHAQTYGELNMLIADLPQGPVPMPSQQPVYPAVPRTFLPPPPPSTNGSAIGALVCGVLTPMYGLTAIPAVILGHKARAEIRRTGEQGAGLAMAGLVLGWVAIGVFLAIVFGVILATA</sequence>
<evidence type="ECO:0000259" key="3">
    <source>
        <dbReference type="Pfam" id="PF08044"/>
    </source>
</evidence>
<accession>A0A1H9WRX8</accession>
<reference evidence="6" key="1">
    <citation type="submission" date="2016-10" db="EMBL/GenBank/DDBJ databases">
        <authorList>
            <person name="Varghese N."/>
            <person name="Submissions S."/>
        </authorList>
    </citation>
    <scope>NUCLEOTIDE SEQUENCE [LARGE SCALE GENOMIC DNA]</scope>
    <source>
        <strain evidence="6">CGMCC 4.6825</strain>
    </source>
</reference>
<feature type="compositionally biased region" description="Low complexity" evidence="1">
    <location>
        <begin position="10"/>
        <end position="25"/>
    </location>
</feature>
<proteinExistence type="predicted"/>
<dbReference type="AlphaFoldDB" id="A0A1H9WRX8"/>
<dbReference type="Proteomes" id="UP000182841">
    <property type="component" value="Unassembled WGS sequence"/>
</dbReference>
<keyword evidence="2" id="KW-1133">Transmembrane helix</keyword>